<dbReference type="OrthoDB" id="10257284at2759"/>
<evidence type="ECO:0000256" key="2">
    <source>
        <dbReference type="SAM" id="MobiDB-lite"/>
    </source>
</evidence>
<dbReference type="PANTHER" id="PTHR11567">
    <property type="entry name" value="ACID PHOSPHATASE-RELATED"/>
    <property type="match status" value="1"/>
</dbReference>
<reference evidence="4" key="1">
    <citation type="journal article" date="2016" name="Nat. Commun.">
        <title>The Gonium pectorale genome demonstrates co-option of cell cycle regulation during the evolution of multicellularity.</title>
        <authorList>
            <person name="Hanschen E.R."/>
            <person name="Marriage T.N."/>
            <person name="Ferris P.J."/>
            <person name="Hamaji T."/>
            <person name="Toyoda A."/>
            <person name="Fujiyama A."/>
            <person name="Neme R."/>
            <person name="Noguchi H."/>
            <person name="Minakuchi Y."/>
            <person name="Suzuki M."/>
            <person name="Kawai-Toyooka H."/>
            <person name="Smith D.R."/>
            <person name="Sparks H."/>
            <person name="Anderson J."/>
            <person name="Bakaric R."/>
            <person name="Luria V."/>
            <person name="Karger A."/>
            <person name="Kirschner M.W."/>
            <person name="Durand P.M."/>
            <person name="Michod R.E."/>
            <person name="Nozaki H."/>
            <person name="Olson B.J."/>
        </authorList>
    </citation>
    <scope>NUCLEOTIDE SEQUENCE [LARGE SCALE GENOMIC DNA]</scope>
    <source>
        <strain evidence="4">NIES-2863</strain>
    </source>
</reference>
<keyword evidence="4" id="KW-1185">Reference proteome</keyword>
<dbReference type="Gene3D" id="3.40.50.1240">
    <property type="entry name" value="Phosphoglycerate mutase-like"/>
    <property type="match status" value="2"/>
</dbReference>
<dbReference type="InterPro" id="IPR000560">
    <property type="entry name" value="His_Pase_clade-2"/>
</dbReference>
<protein>
    <submittedName>
        <fullName evidence="3">Uncharacterized protein</fullName>
    </submittedName>
</protein>
<dbReference type="AlphaFoldDB" id="A0A150G1C9"/>
<dbReference type="STRING" id="33097.A0A150G1C9"/>
<dbReference type="InterPro" id="IPR033379">
    <property type="entry name" value="Acid_Pase_AS"/>
</dbReference>
<comment type="caution">
    <text evidence="3">The sequence shown here is derived from an EMBL/GenBank/DDBJ whole genome shotgun (WGS) entry which is preliminary data.</text>
</comment>
<sequence length="289" mass="30182">MTDLPSPPSAVTSAAMAEALAGSGGSGAAGAGGGEFHVLDPEAQGARLVLVQVVFRHGARTPLSSQAHLWEGVDWDVCGQAYQPGLLAARTTNVSRTRASLRGVLTGLYPELAEGPEGGPARQLVTTSSDVDEILYADRRSCPHLADFQAVAREQGKGGHDSTIMPLLSALGHDVTTWPPYMTSLAFELWELPPAPAPDTKGQDPAQHGSSAPSASPAPRYAVRVLRNLEELPLPHCPPGRLPSLATFRRDVVGPFLLAPADVEAACRVRVGHEGSLPQPKAKPAKAAA</sequence>
<dbReference type="PROSITE" id="PS00616">
    <property type="entry name" value="HIS_ACID_PHOSPHAT_1"/>
    <property type="match status" value="1"/>
</dbReference>
<dbReference type="InterPro" id="IPR029033">
    <property type="entry name" value="His_PPase_superfam"/>
</dbReference>
<dbReference type="PANTHER" id="PTHR11567:SF207">
    <property type="entry name" value="LYSOPHOSPHATIDIC ACID PHOSPHATASE TYPE 6"/>
    <property type="match status" value="1"/>
</dbReference>
<accession>A0A150G1C9</accession>
<dbReference type="CDD" id="cd07061">
    <property type="entry name" value="HP_HAP_like"/>
    <property type="match status" value="1"/>
</dbReference>
<dbReference type="InterPro" id="IPR050645">
    <property type="entry name" value="Histidine_acid_phosphatase"/>
</dbReference>
<organism evidence="3 4">
    <name type="scientific">Gonium pectorale</name>
    <name type="common">Green alga</name>
    <dbReference type="NCBI Taxonomy" id="33097"/>
    <lineage>
        <taxon>Eukaryota</taxon>
        <taxon>Viridiplantae</taxon>
        <taxon>Chlorophyta</taxon>
        <taxon>core chlorophytes</taxon>
        <taxon>Chlorophyceae</taxon>
        <taxon>CS clade</taxon>
        <taxon>Chlamydomonadales</taxon>
        <taxon>Volvocaceae</taxon>
        <taxon>Gonium</taxon>
    </lineage>
</organism>
<dbReference type="EMBL" id="LSYV01000096">
    <property type="protein sequence ID" value="KXZ43285.1"/>
    <property type="molecule type" value="Genomic_DNA"/>
</dbReference>
<dbReference type="Proteomes" id="UP000075714">
    <property type="component" value="Unassembled WGS sequence"/>
</dbReference>
<proteinExistence type="inferred from homology"/>
<evidence type="ECO:0000256" key="1">
    <source>
        <dbReference type="ARBA" id="ARBA00005375"/>
    </source>
</evidence>
<evidence type="ECO:0000313" key="3">
    <source>
        <dbReference type="EMBL" id="KXZ43285.1"/>
    </source>
</evidence>
<dbReference type="GO" id="GO:0016791">
    <property type="term" value="F:phosphatase activity"/>
    <property type="evidence" value="ECO:0007669"/>
    <property type="project" value="TreeGrafter"/>
</dbReference>
<gene>
    <name evidence="3" type="ORF">GPECTOR_95g674</name>
</gene>
<feature type="region of interest" description="Disordered" evidence="2">
    <location>
        <begin position="193"/>
        <end position="219"/>
    </location>
</feature>
<comment type="similarity">
    <text evidence="1">Belongs to the histidine acid phosphatase family.</text>
</comment>
<name>A0A150G1C9_GONPE</name>
<feature type="compositionally biased region" description="Low complexity" evidence="2">
    <location>
        <begin position="210"/>
        <end position="219"/>
    </location>
</feature>
<evidence type="ECO:0000313" key="4">
    <source>
        <dbReference type="Proteomes" id="UP000075714"/>
    </source>
</evidence>
<dbReference type="SUPFAM" id="SSF53254">
    <property type="entry name" value="Phosphoglycerate mutase-like"/>
    <property type="match status" value="2"/>
</dbReference>